<keyword evidence="3" id="KW-1185">Reference proteome</keyword>
<dbReference type="PANTHER" id="PTHR31650">
    <property type="entry name" value="O-ACYLTRANSFERASE (WSD1-LIKE) FAMILY PROTEIN"/>
    <property type="match status" value="1"/>
</dbReference>
<dbReference type="PANTHER" id="PTHR31650:SF41">
    <property type="entry name" value="O-ACYLTRANSFERASE WSD1-LIKE ISOFORM X1"/>
    <property type="match status" value="1"/>
</dbReference>
<dbReference type="GO" id="GO:0008374">
    <property type="term" value="F:O-acyltransferase activity"/>
    <property type="evidence" value="ECO:0007669"/>
    <property type="project" value="InterPro"/>
</dbReference>
<dbReference type="InterPro" id="IPR045034">
    <property type="entry name" value="O-acyltransferase_WSD1-like"/>
</dbReference>
<gene>
    <name evidence="2" type="ORF">HHK36_008349</name>
</gene>
<evidence type="ECO:0000313" key="3">
    <source>
        <dbReference type="Proteomes" id="UP000655225"/>
    </source>
</evidence>
<protein>
    <recommendedName>
        <fullName evidence="1">O-acyltransferase WSD1 C-terminal domain-containing protein</fullName>
    </recommendedName>
</protein>
<proteinExistence type="predicted"/>
<dbReference type="EMBL" id="JABCRI010000005">
    <property type="protein sequence ID" value="KAF8406264.1"/>
    <property type="molecule type" value="Genomic_DNA"/>
</dbReference>
<dbReference type="OMA" id="MAQDSKC"/>
<comment type="caution">
    <text evidence="2">The sequence shown here is derived from an EMBL/GenBank/DDBJ whole genome shotgun (WGS) entry which is preliminary data.</text>
</comment>
<accession>A0A835DNA0</accession>
<feature type="domain" description="O-acyltransferase WSD1 C-terminal" evidence="1">
    <location>
        <begin position="53"/>
        <end position="197"/>
    </location>
</feature>
<dbReference type="Proteomes" id="UP000655225">
    <property type="component" value="Unassembled WGS sequence"/>
</dbReference>
<dbReference type="OrthoDB" id="619536at2759"/>
<reference evidence="2 3" key="1">
    <citation type="submission" date="2020-04" db="EMBL/GenBank/DDBJ databases">
        <title>Plant Genome Project.</title>
        <authorList>
            <person name="Zhang R.-G."/>
        </authorList>
    </citation>
    <scope>NUCLEOTIDE SEQUENCE [LARGE SCALE GENOMIC DNA]</scope>
    <source>
        <strain evidence="2">YNK0</strain>
        <tissue evidence="2">Leaf</tissue>
    </source>
</reference>
<dbReference type="InterPro" id="IPR009721">
    <property type="entry name" value="O-acyltransferase_WSD1_C"/>
</dbReference>
<dbReference type="AlphaFoldDB" id="A0A835DNA0"/>
<organism evidence="2 3">
    <name type="scientific">Tetracentron sinense</name>
    <name type="common">Spur-leaf</name>
    <dbReference type="NCBI Taxonomy" id="13715"/>
    <lineage>
        <taxon>Eukaryota</taxon>
        <taxon>Viridiplantae</taxon>
        <taxon>Streptophyta</taxon>
        <taxon>Embryophyta</taxon>
        <taxon>Tracheophyta</taxon>
        <taxon>Spermatophyta</taxon>
        <taxon>Magnoliopsida</taxon>
        <taxon>Trochodendrales</taxon>
        <taxon>Trochodendraceae</taxon>
        <taxon>Tetracentron</taxon>
    </lineage>
</organism>
<dbReference type="GO" id="GO:0005886">
    <property type="term" value="C:plasma membrane"/>
    <property type="evidence" value="ECO:0007669"/>
    <property type="project" value="TreeGrafter"/>
</dbReference>
<sequence>MISSGLSRYLNLRMAIKPREGLQITVIEMVNLRKQPGLQDLTNMMRNKSGSRWGNQIGLFLLPLHYHKDVDALRYVKRAKAILDQKKQSWEAQFSYWVGHIVMSLFGPKVVSFFTYRIFCNTSFMISNIVGPQEEIMIAGNPITFLRANVSSLPHAITMHMVSYAGRADMQILVAKEIIPDPQVLAKCIQDALLEMKDAATALATTNSIEEGNFS</sequence>
<dbReference type="GO" id="GO:0019432">
    <property type="term" value="P:triglyceride biosynthetic process"/>
    <property type="evidence" value="ECO:0007669"/>
    <property type="project" value="TreeGrafter"/>
</dbReference>
<dbReference type="Pfam" id="PF06974">
    <property type="entry name" value="WS_DGAT_C"/>
    <property type="match status" value="1"/>
</dbReference>
<evidence type="ECO:0000259" key="1">
    <source>
        <dbReference type="Pfam" id="PF06974"/>
    </source>
</evidence>
<name>A0A835DNA0_TETSI</name>
<evidence type="ECO:0000313" key="2">
    <source>
        <dbReference type="EMBL" id="KAF8406264.1"/>
    </source>
</evidence>